<evidence type="ECO:0000256" key="2">
    <source>
        <dbReference type="ARBA" id="ARBA00022448"/>
    </source>
</evidence>
<keyword evidence="2 9" id="KW-0813">Transport</keyword>
<organism evidence="11 12">
    <name type="scientific">Halostagnicola larsenii XH-48</name>
    <dbReference type="NCBI Taxonomy" id="797299"/>
    <lineage>
        <taxon>Archaea</taxon>
        <taxon>Methanobacteriati</taxon>
        <taxon>Methanobacteriota</taxon>
        <taxon>Stenosarchaea group</taxon>
        <taxon>Halobacteria</taxon>
        <taxon>Halobacteriales</taxon>
        <taxon>Natrialbaceae</taxon>
        <taxon>Halostagnicola</taxon>
    </lineage>
</organism>
<dbReference type="InterPro" id="IPR022813">
    <property type="entry name" value="SecD/SecF_arch_bac"/>
</dbReference>
<dbReference type="KEGG" id="hlr:HALLA_08825"/>
<feature type="transmembrane region" description="Helical" evidence="9">
    <location>
        <begin position="417"/>
        <end position="439"/>
    </location>
</feature>
<keyword evidence="3 9" id="KW-1003">Cell membrane</keyword>
<evidence type="ECO:0000313" key="11">
    <source>
        <dbReference type="EMBL" id="AHF98953.1"/>
    </source>
</evidence>
<feature type="transmembrane region" description="Helical" evidence="9">
    <location>
        <begin position="445"/>
        <end position="467"/>
    </location>
</feature>
<feature type="domain" description="Protein export membrane protein SecD/SecF C-terminal" evidence="10">
    <location>
        <begin position="376"/>
        <end position="530"/>
    </location>
</feature>
<evidence type="ECO:0000256" key="4">
    <source>
        <dbReference type="ARBA" id="ARBA00022692"/>
    </source>
</evidence>
<proteinExistence type="inferred from homology"/>
<keyword evidence="5 9" id="KW-0653">Protein transport</keyword>
<dbReference type="RefSeq" id="WP_049952153.1">
    <property type="nucleotide sequence ID" value="NZ_CP007055.1"/>
</dbReference>
<dbReference type="SUPFAM" id="SSF82866">
    <property type="entry name" value="Multidrug efflux transporter AcrB transmembrane domain"/>
    <property type="match status" value="1"/>
</dbReference>
<dbReference type="eggNOG" id="arCOG03055">
    <property type="taxonomic scope" value="Archaea"/>
</dbReference>
<feature type="transmembrane region" description="Helical" evidence="9">
    <location>
        <begin position="488"/>
        <end position="508"/>
    </location>
</feature>
<sequence length="547" mass="58846">MKPVAYFKENWRVIMLVVFVLGAVVALFLPGGVMGDDGYGPQAENSQSWTEDPLNLEYGLGLEGGTRISAPVVGMTAENIDAGVVDDGEADQDRITEIEESLYADETLDIDVGDANIVVHDDGTVSAELFVDDVSQAEFVAALQDADVEVSEDDVREGVTQETRDDVITTISLRINEAGLSGGQVTDAEMSDQNYVVTEVPEMGEDELREILEDRGIVEVVAYHPGGENGTQVNETVLTGDDIADVDPPTQPEQGSSGYEVPVLVEDSSAEEFQSDMQEMGYAEQQGWSNCRVQDPQTGEMNFDDDQEQHCLLTVVDGEPVAAHSMSQQLGSGMGTGEWVESPTFQMGATEYSEAQALSVNLQAGELRAPLDLTEGDVYSLQPALADQFKTYSLLIGILSVVSVSGIVYVRYQDPRVAAPMILTALAEVFILLGFAALIRMPLDLSHIAGFIAVVGTGVDDLIIIADEVMSEGDVNSQRVFESRFRKAFWVIGAAAATTIIAMSPLAVLSLGDLRGFAIITILGVLIGVLITRPAYGDILRRLLTDK</sequence>
<evidence type="ECO:0000256" key="9">
    <source>
        <dbReference type="HAMAP-Rule" id="MF_01463"/>
    </source>
</evidence>
<evidence type="ECO:0000256" key="6">
    <source>
        <dbReference type="ARBA" id="ARBA00022989"/>
    </source>
</evidence>
<gene>
    <name evidence="9" type="primary">secD</name>
    <name evidence="11" type="ORF">HALLA_08825</name>
</gene>
<dbReference type="HAMAP" id="MF_01463_A">
    <property type="entry name" value="SecD_A"/>
    <property type="match status" value="1"/>
</dbReference>
<dbReference type="AlphaFoldDB" id="W0JK32"/>
<dbReference type="GO" id="GO:0006605">
    <property type="term" value="P:protein targeting"/>
    <property type="evidence" value="ECO:0007669"/>
    <property type="project" value="UniProtKB-UniRule"/>
</dbReference>
<dbReference type="EMBL" id="CP007055">
    <property type="protein sequence ID" value="AHF98953.1"/>
    <property type="molecule type" value="Genomic_DNA"/>
</dbReference>
<dbReference type="GO" id="GO:0065002">
    <property type="term" value="P:intracellular protein transmembrane transport"/>
    <property type="evidence" value="ECO:0007669"/>
    <property type="project" value="UniProtKB-UniRule"/>
</dbReference>
<dbReference type="Pfam" id="PF02355">
    <property type="entry name" value="SecD_SecF_C"/>
    <property type="match status" value="1"/>
</dbReference>
<evidence type="ECO:0000256" key="1">
    <source>
        <dbReference type="ARBA" id="ARBA00004651"/>
    </source>
</evidence>
<name>W0JK32_9EURY</name>
<dbReference type="NCBIfam" id="NF006215">
    <property type="entry name" value="PRK08343.1-1"/>
    <property type="match status" value="1"/>
</dbReference>
<comment type="caution">
    <text evidence="9">Lacks conserved residue(s) required for the propagation of feature annotation.</text>
</comment>
<dbReference type="PANTHER" id="PTHR30081">
    <property type="entry name" value="PROTEIN-EXPORT MEMBRANE PROTEIN SEC"/>
    <property type="match status" value="1"/>
</dbReference>
<dbReference type="OrthoDB" id="146638at2157"/>
<dbReference type="Gene3D" id="1.20.1640.10">
    <property type="entry name" value="Multidrug efflux transporter AcrB transmembrane domain"/>
    <property type="match status" value="1"/>
</dbReference>
<dbReference type="GO" id="GO:0005886">
    <property type="term" value="C:plasma membrane"/>
    <property type="evidence" value="ECO:0007669"/>
    <property type="project" value="UniProtKB-SubCell"/>
</dbReference>
<comment type="similarity">
    <text evidence="9">Belongs to the SecD/SecF family. SecD subfamily.</text>
</comment>
<keyword evidence="8 9" id="KW-0472">Membrane</keyword>
<keyword evidence="4 9" id="KW-0812">Transmembrane</keyword>
<dbReference type="PATRIC" id="fig|797299.3.peg.806"/>
<dbReference type="PANTHER" id="PTHR30081:SF1">
    <property type="entry name" value="PROTEIN TRANSLOCASE SUBUNIT SECD"/>
    <property type="match status" value="1"/>
</dbReference>
<dbReference type="GeneID" id="25144579"/>
<comment type="subcellular location">
    <subcellularLocation>
        <location evidence="1 9">Cell membrane</location>
        <topology evidence="1 9">Multi-pass membrane protein</topology>
    </subcellularLocation>
</comment>
<dbReference type="Proteomes" id="UP000019024">
    <property type="component" value="Chromosome"/>
</dbReference>
<comment type="subunit">
    <text evidence="9">Part of the protein translocation apparatus. Forms a complex with SecF.</text>
</comment>
<keyword evidence="12" id="KW-1185">Reference proteome</keyword>
<dbReference type="InterPro" id="IPR024912">
    <property type="entry name" value="SecD_arc"/>
</dbReference>
<dbReference type="STRING" id="797299.HALLA_08825"/>
<evidence type="ECO:0000256" key="7">
    <source>
        <dbReference type="ARBA" id="ARBA00023010"/>
    </source>
</evidence>
<evidence type="ECO:0000256" key="8">
    <source>
        <dbReference type="ARBA" id="ARBA00023136"/>
    </source>
</evidence>
<protein>
    <recommendedName>
        <fullName evidence="9">Protein-export membrane protein SecD</fullName>
    </recommendedName>
</protein>
<comment type="function">
    <text evidence="9">Involved in protein export.</text>
</comment>
<keyword evidence="6 9" id="KW-1133">Transmembrane helix</keyword>
<evidence type="ECO:0000313" key="12">
    <source>
        <dbReference type="Proteomes" id="UP000019024"/>
    </source>
</evidence>
<feature type="transmembrane region" description="Helical" evidence="9">
    <location>
        <begin position="514"/>
        <end position="532"/>
    </location>
</feature>
<reference evidence="11 12" key="1">
    <citation type="submission" date="2014-01" db="EMBL/GenBank/DDBJ databases">
        <authorList>
            <consortium name="DOE Joint Genome Institute"/>
            <person name="Anderson I."/>
            <person name="Huntemann M."/>
            <person name="Han J."/>
            <person name="Chen A."/>
            <person name="Kyrpides N."/>
            <person name="Mavromatis K."/>
            <person name="Markowitz V."/>
            <person name="Palaniappan K."/>
            <person name="Ivanova N."/>
            <person name="Schaumberg A."/>
            <person name="Pati A."/>
            <person name="Liolios K."/>
            <person name="Nordberg H.P."/>
            <person name="Cantor M.N."/>
            <person name="Hua S.X."/>
            <person name="Woyke T."/>
        </authorList>
    </citation>
    <scope>NUCLEOTIDE SEQUENCE [LARGE SCALE GENOMIC DNA]</scope>
    <source>
        <strain evidence="11 12">XH-48</strain>
    </source>
</reference>
<dbReference type="HOGENOM" id="CLU_007894_5_0_2"/>
<feature type="transmembrane region" description="Helical" evidence="9">
    <location>
        <begin position="392"/>
        <end position="410"/>
    </location>
</feature>
<dbReference type="InterPro" id="IPR048634">
    <property type="entry name" value="SecD_SecF_C"/>
</dbReference>
<evidence type="ECO:0000259" key="10">
    <source>
        <dbReference type="Pfam" id="PF02355"/>
    </source>
</evidence>
<evidence type="ECO:0000256" key="5">
    <source>
        <dbReference type="ARBA" id="ARBA00022927"/>
    </source>
</evidence>
<evidence type="ECO:0000256" key="3">
    <source>
        <dbReference type="ARBA" id="ARBA00022475"/>
    </source>
</evidence>
<keyword evidence="7 9" id="KW-0811">Translocation</keyword>
<accession>W0JK32</accession>